<dbReference type="PANTHER" id="PTHR34220">
    <property type="entry name" value="SENSOR HISTIDINE KINASE YPDA"/>
    <property type="match status" value="1"/>
</dbReference>
<dbReference type="STRING" id="1094466.KQS_05385"/>
<feature type="transmembrane region" description="Helical" evidence="1">
    <location>
        <begin position="105"/>
        <end position="125"/>
    </location>
</feature>
<dbReference type="PANTHER" id="PTHR34220:SF7">
    <property type="entry name" value="SENSOR HISTIDINE KINASE YPDA"/>
    <property type="match status" value="1"/>
</dbReference>
<reference evidence="4" key="2">
    <citation type="submission" date="2012-03" db="EMBL/GenBank/DDBJ databases">
        <title>Complete genome sequence of Flavobacterium indicum GPTSA100-9T, isolated from warm spring water.</title>
        <authorList>
            <person name="Barbier P."/>
            <person name="Houel A."/>
            <person name="Loux V."/>
            <person name="Poulain J."/>
            <person name="Bernardet J.-F."/>
            <person name="Touchon M."/>
            <person name="Duchaud E."/>
        </authorList>
    </citation>
    <scope>NUCLEOTIDE SEQUENCE [LARGE SCALE GENOMIC DNA]</scope>
    <source>
        <strain evidence="4">DSM 17447 / CIP 109464 / GPTSA100-9</strain>
    </source>
</reference>
<organism evidence="3 4">
    <name type="scientific">Flavobacterium indicum (strain DSM 17447 / CIP 109464 / GPTSA100-9)</name>
    <dbReference type="NCBI Taxonomy" id="1094466"/>
    <lineage>
        <taxon>Bacteria</taxon>
        <taxon>Pseudomonadati</taxon>
        <taxon>Bacteroidota</taxon>
        <taxon>Flavobacteriia</taxon>
        <taxon>Flavobacteriales</taxon>
        <taxon>Flavobacteriaceae</taxon>
        <taxon>Flavobacterium</taxon>
    </lineage>
</organism>
<evidence type="ECO:0000259" key="2">
    <source>
        <dbReference type="Pfam" id="PF06580"/>
    </source>
</evidence>
<dbReference type="Pfam" id="PF06580">
    <property type="entry name" value="His_kinase"/>
    <property type="match status" value="1"/>
</dbReference>
<keyword evidence="4" id="KW-1185">Reference proteome</keyword>
<dbReference type="AlphaFoldDB" id="H8XV73"/>
<feature type="domain" description="Signal transduction histidine kinase internal region" evidence="2">
    <location>
        <begin position="277"/>
        <end position="355"/>
    </location>
</feature>
<feature type="transmembrane region" description="Helical" evidence="1">
    <location>
        <begin position="69"/>
        <end position="93"/>
    </location>
</feature>
<evidence type="ECO:0000313" key="4">
    <source>
        <dbReference type="Proteomes" id="UP000007599"/>
    </source>
</evidence>
<dbReference type="GO" id="GO:0016020">
    <property type="term" value="C:membrane"/>
    <property type="evidence" value="ECO:0007669"/>
    <property type="project" value="InterPro"/>
</dbReference>
<keyword evidence="3" id="KW-0418">Kinase</keyword>
<dbReference type="KEGG" id="fin:KQS_05385"/>
<feature type="transmembrane region" description="Helical" evidence="1">
    <location>
        <begin position="208"/>
        <end position="225"/>
    </location>
</feature>
<evidence type="ECO:0000256" key="1">
    <source>
        <dbReference type="SAM" id="Phobius"/>
    </source>
</evidence>
<feature type="transmembrane region" description="Helical" evidence="1">
    <location>
        <begin position="37"/>
        <end position="57"/>
    </location>
</feature>
<dbReference type="Proteomes" id="UP000007599">
    <property type="component" value="Chromosome I"/>
</dbReference>
<dbReference type="eggNOG" id="COG2972">
    <property type="taxonomic scope" value="Bacteria"/>
</dbReference>
<dbReference type="GO" id="GO:0000155">
    <property type="term" value="F:phosphorelay sensor kinase activity"/>
    <property type="evidence" value="ECO:0007669"/>
    <property type="project" value="InterPro"/>
</dbReference>
<dbReference type="InterPro" id="IPR010559">
    <property type="entry name" value="Sig_transdc_His_kin_internal"/>
</dbReference>
<keyword evidence="3" id="KW-0808">Transferase</keyword>
<feature type="transmembrane region" description="Helical" evidence="1">
    <location>
        <begin position="7"/>
        <end position="25"/>
    </location>
</feature>
<evidence type="ECO:0000313" key="3">
    <source>
        <dbReference type="EMBL" id="CCG53043.1"/>
    </source>
</evidence>
<accession>H8XV73</accession>
<dbReference type="EMBL" id="HE774682">
    <property type="protein sequence ID" value="CCG53043.1"/>
    <property type="molecule type" value="Genomic_DNA"/>
</dbReference>
<dbReference type="HOGENOM" id="CLU_020473_0_2_10"/>
<name>H8XV73_FLAIG</name>
<feature type="transmembrane region" description="Helical" evidence="1">
    <location>
        <begin position="146"/>
        <end position="164"/>
    </location>
</feature>
<feature type="transmembrane region" description="Helical" evidence="1">
    <location>
        <begin position="237"/>
        <end position="258"/>
    </location>
</feature>
<gene>
    <name evidence="3" type="ordered locus">KQS_05385</name>
</gene>
<keyword evidence="1" id="KW-1133">Transmembrane helix</keyword>
<protein>
    <submittedName>
        <fullName evidence="3">Membrane protein containing an internal histidine kinase domain</fullName>
    </submittedName>
</protein>
<reference evidence="3 4" key="1">
    <citation type="journal article" date="2012" name="J. Bacteriol.">
        <title>Complete Genome Sequence of Flavobacterium indicum GPSTA100-9T, Isolated from Warm Spring Water.</title>
        <authorList>
            <person name="Barbier P."/>
            <person name="Houel A."/>
            <person name="Loux V."/>
            <person name="Poulain J."/>
            <person name="Bernardet J.F."/>
            <person name="Touchon M."/>
            <person name="Duchaud E."/>
        </authorList>
    </citation>
    <scope>NUCLEOTIDE SEQUENCE [LARGE SCALE GENOMIC DNA]</scope>
    <source>
        <strain evidence="4">DSM 17447 / CIP 109464 / GPTSA100-9</strain>
    </source>
</reference>
<proteinExistence type="predicted"/>
<keyword evidence="1" id="KW-0812">Transmembrane</keyword>
<keyword evidence="1" id="KW-0472">Membrane</keyword>
<feature type="transmembrane region" description="Helical" evidence="1">
    <location>
        <begin position="184"/>
        <end position="201"/>
    </location>
</feature>
<dbReference type="PATRIC" id="fig|1094466.5.peg.1057"/>
<sequence>MNAKLKSFFGYWLIPCLVFLIFDLVQIESYSKINFKAYLYIGLLMSIISFNLIFQLPKLEARIKIKWKSIVGILLLNFISTFIFSFFYMIFLFDTFLKDYDLNSFQINVYQSLFSCFILLIYLLISELWFKKELTFQFYYSLKTNVLLFSLSFLFLALIQFLSVKDIYKVFNSETYLEMILKDFFNMFCWTLIVHVLVVAFEKIKLKFTINIILVFFISFVLFFVTFLKTDFIHTRIISSIFFNFFFFFLVLGIFYFYKLIHDNRKLNIEKLIVSQEYLNLKNQINPHFLFNNLNTLIGFIEENPKKAIDFGHHLSSVYRYYLEVNKEDFIALEKEIEFISHYLNVNKAKFHENLNYTISLSDGLHGYILNHSLQEVIDNVFKHNIIDDQHSVHLEIKVQNDYLVIKNNKHIKDNVQSNHAGLNNIKKRYFLLTQKEVIVIQTDKYFEIHLPILTYEA</sequence>
<dbReference type="InterPro" id="IPR050640">
    <property type="entry name" value="Bact_2-comp_sensor_kinase"/>
</dbReference>